<proteinExistence type="predicted"/>
<accession>A0ABU0BMM4</accession>
<sequence length="30" mass="3145">MTTAKQALEAAQAEAQQHLDAFIAELAMAA</sequence>
<organism evidence="1 2">
    <name type="scientific">Pararhizobium capsulatum DSM 1112</name>
    <dbReference type="NCBI Taxonomy" id="1121113"/>
    <lineage>
        <taxon>Bacteria</taxon>
        <taxon>Pseudomonadati</taxon>
        <taxon>Pseudomonadota</taxon>
        <taxon>Alphaproteobacteria</taxon>
        <taxon>Hyphomicrobiales</taxon>
        <taxon>Rhizobiaceae</taxon>
        <taxon>Rhizobium/Agrobacterium group</taxon>
        <taxon>Pararhizobium</taxon>
    </lineage>
</organism>
<dbReference type="EMBL" id="JAUSVF010000001">
    <property type="protein sequence ID" value="MDQ0318984.1"/>
    <property type="molecule type" value="Genomic_DNA"/>
</dbReference>
<evidence type="ECO:0000313" key="1">
    <source>
        <dbReference type="EMBL" id="MDQ0318984.1"/>
    </source>
</evidence>
<dbReference type="Proteomes" id="UP001230207">
    <property type="component" value="Unassembled WGS sequence"/>
</dbReference>
<name>A0ABU0BMM4_9HYPH</name>
<keyword evidence="2" id="KW-1185">Reference proteome</keyword>
<evidence type="ECO:0000313" key="2">
    <source>
        <dbReference type="Proteomes" id="UP001230207"/>
    </source>
</evidence>
<reference evidence="1 2" key="1">
    <citation type="submission" date="2023-07" db="EMBL/GenBank/DDBJ databases">
        <title>Genomic Encyclopedia of Type Strains, Phase IV (KMG-IV): sequencing the most valuable type-strain genomes for metagenomic binning, comparative biology and taxonomic classification.</title>
        <authorList>
            <person name="Goeker M."/>
        </authorList>
    </citation>
    <scope>NUCLEOTIDE SEQUENCE [LARGE SCALE GENOMIC DNA]</scope>
    <source>
        <strain evidence="1 2">DSM 1112</strain>
    </source>
</reference>
<protein>
    <submittedName>
        <fullName evidence="1">Uncharacterized protein</fullName>
    </submittedName>
</protein>
<comment type="caution">
    <text evidence="1">The sequence shown here is derived from an EMBL/GenBank/DDBJ whole genome shotgun (WGS) entry which is preliminary data.</text>
</comment>
<gene>
    <name evidence="1" type="ORF">QO002_001122</name>
</gene>